<evidence type="ECO:0008006" key="3">
    <source>
        <dbReference type="Google" id="ProtNLM"/>
    </source>
</evidence>
<reference evidence="1 2" key="1">
    <citation type="submission" date="2019-07" db="EMBL/GenBank/DDBJ databases">
        <title>Ln-dependent methylotrophs.</title>
        <authorList>
            <person name="Tani A."/>
        </authorList>
    </citation>
    <scope>NUCLEOTIDE SEQUENCE [LARGE SCALE GENOMIC DNA]</scope>
    <source>
        <strain evidence="1 2">SM12</strain>
    </source>
</reference>
<dbReference type="RefSeq" id="WP_143124660.1">
    <property type="nucleotide sequence ID" value="NZ_VJMG01000017.1"/>
</dbReference>
<organism evidence="1 2">
    <name type="scientific">Rhizobium straminoryzae</name>
    <dbReference type="NCBI Taxonomy" id="1387186"/>
    <lineage>
        <taxon>Bacteria</taxon>
        <taxon>Pseudomonadati</taxon>
        <taxon>Pseudomonadota</taxon>
        <taxon>Alphaproteobacteria</taxon>
        <taxon>Hyphomicrobiales</taxon>
        <taxon>Rhizobiaceae</taxon>
        <taxon>Rhizobium/Agrobacterium group</taxon>
        <taxon>Rhizobium</taxon>
    </lineage>
</organism>
<keyword evidence="2" id="KW-1185">Reference proteome</keyword>
<evidence type="ECO:0000313" key="1">
    <source>
        <dbReference type="EMBL" id="TRL39853.1"/>
    </source>
</evidence>
<protein>
    <recommendedName>
        <fullName evidence="3">Helix-turn-helix domain-containing protein</fullName>
    </recommendedName>
</protein>
<dbReference type="Proteomes" id="UP000316801">
    <property type="component" value="Unassembled WGS sequence"/>
</dbReference>
<comment type="caution">
    <text evidence="1">The sequence shown here is derived from an EMBL/GenBank/DDBJ whole genome shotgun (WGS) entry which is preliminary data.</text>
</comment>
<accession>A0A549TD23</accession>
<name>A0A549TD23_9HYPH</name>
<proteinExistence type="predicted"/>
<dbReference type="AlphaFoldDB" id="A0A549TD23"/>
<gene>
    <name evidence="1" type="ORF">FNA46_07920</name>
</gene>
<sequence>MQLEQKLVGLPEICAAFGVSEAWVRRHHRRLSREKGMPEKCSMGWVWPRKRFEDWIDGAYGRAAIEEAEEPAARVPTMIANQNQRLRARYARAGA</sequence>
<dbReference type="EMBL" id="VJMG01000017">
    <property type="protein sequence ID" value="TRL39853.1"/>
    <property type="molecule type" value="Genomic_DNA"/>
</dbReference>
<evidence type="ECO:0000313" key="2">
    <source>
        <dbReference type="Proteomes" id="UP000316801"/>
    </source>
</evidence>